<evidence type="ECO:0000313" key="4">
    <source>
        <dbReference type="Proteomes" id="UP000279331"/>
    </source>
</evidence>
<reference evidence="3 4" key="1">
    <citation type="submission" date="2018-09" db="EMBL/GenBank/DDBJ databases">
        <authorList>
            <person name="Tagini F."/>
        </authorList>
    </citation>
    <scope>NUCLEOTIDE SEQUENCE [LARGE SCALE GENOMIC DNA]</scope>
    <source>
        <strain evidence="2 3">MK4</strain>
        <strain evidence="1 4">MK42</strain>
    </source>
</reference>
<dbReference type="EMBL" id="UPHL01000181">
    <property type="protein sequence ID" value="VAZ86751.1"/>
    <property type="molecule type" value="Genomic_DNA"/>
</dbReference>
<name>A0AB38V231_9MYCO</name>
<proteinExistence type="predicted"/>
<protein>
    <submittedName>
        <fullName evidence="1">Uncharacterized protein</fullName>
    </submittedName>
</protein>
<dbReference type="Proteomes" id="UP000279331">
    <property type="component" value="Unassembled WGS sequence"/>
</dbReference>
<dbReference type="Proteomes" id="UP000271464">
    <property type="component" value="Unassembled WGS sequence"/>
</dbReference>
<dbReference type="EMBL" id="UPHM01000149">
    <property type="protein sequence ID" value="VBA31285.1"/>
    <property type="molecule type" value="Genomic_DNA"/>
</dbReference>
<keyword evidence="3" id="KW-1185">Reference proteome</keyword>
<evidence type="ECO:0000313" key="2">
    <source>
        <dbReference type="EMBL" id="VBA31285.1"/>
    </source>
</evidence>
<evidence type="ECO:0000313" key="1">
    <source>
        <dbReference type="EMBL" id="VAZ86751.1"/>
    </source>
</evidence>
<sequence length="53" mass="6268">MLLHKLTEPLFFSQFVNRLDSAHSSLFQAYFSHRYLMNPVFIADGIRTAEFPY</sequence>
<evidence type="ECO:0000313" key="3">
    <source>
        <dbReference type="Proteomes" id="UP000271464"/>
    </source>
</evidence>
<gene>
    <name evidence="1" type="ORF">LAUMK42_05605</name>
    <name evidence="2" type="ORF">LAUMK4_05436</name>
</gene>
<dbReference type="AlphaFoldDB" id="A0AB38V231"/>
<organism evidence="1 4">
    <name type="scientific">Mycobacterium persicum</name>
    <dbReference type="NCBI Taxonomy" id="1487726"/>
    <lineage>
        <taxon>Bacteria</taxon>
        <taxon>Bacillati</taxon>
        <taxon>Actinomycetota</taxon>
        <taxon>Actinomycetes</taxon>
        <taxon>Mycobacteriales</taxon>
        <taxon>Mycobacteriaceae</taxon>
        <taxon>Mycobacterium</taxon>
    </lineage>
</organism>
<accession>A0AB38V231</accession>
<comment type="caution">
    <text evidence="1">The sequence shown here is derived from an EMBL/GenBank/DDBJ whole genome shotgun (WGS) entry which is preliminary data.</text>
</comment>